<dbReference type="Pfam" id="PF06356">
    <property type="entry name" value="DUF1064"/>
    <property type="match status" value="1"/>
</dbReference>
<keyword evidence="1" id="KW-0378">Hydrolase</keyword>
<evidence type="ECO:0000313" key="1">
    <source>
        <dbReference type="EMBL" id="DAE03657.1"/>
    </source>
</evidence>
<proteinExistence type="predicted"/>
<keyword evidence="1" id="KW-0255">Endonuclease</keyword>
<organism evidence="1">
    <name type="scientific">Siphoviridae sp. ctMYJ33</name>
    <dbReference type="NCBI Taxonomy" id="2825461"/>
    <lineage>
        <taxon>Viruses</taxon>
        <taxon>Duplodnaviria</taxon>
        <taxon>Heunggongvirae</taxon>
        <taxon>Uroviricota</taxon>
        <taxon>Caudoviricetes</taxon>
    </lineage>
</organism>
<dbReference type="EMBL" id="BK015370">
    <property type="protein sequence ID" value="DAE03657.1"/>
    <property type="molecule type" value="Genomic_DNA"/>
</dbReference>
<dbReference type="GO" id="GO:0004519">
    <property type="term" value="F:endonuclease activity"/>
    <property type="evidence" value="ECO:0007669"/>
    <property type="project" value="UniProtKB-KW"/>
</dbReference>
<protein>
    <submittedName>
        <fullName evidence="1">Endonuclease</fullName>
    </submittedName>
</protein>
<sequence>MNKYHNKKCTYKDMIFDSKKERDYYIVLEMMLKNKQISDLRTQVKFELQPSFKFKGKTIRSINYIADFTYVKDGKLIIVDTKGYRTEVYKLKKKLMQYKGYDIKEI</sequence>
<name>A0A8S5PBB1_9CAUD</name>
<keyword evidence="1" id="KW-0540">Nuclease</keyword>
<dbReference type="InterPro" id="IPR009414">
    <property type="entry name" value="DUF1064"/>
</dbReference>
<accession>A0A8S5PBB1</accession>
<reference evidence="1" key="1">
    <citation type="journal article" date="2021" name="Proc. Natl. Acad. Sci. U.S.A.">
        <title>A Catalog of Tens of Thousands of Viruses from Human Metagenomes Reveals Hidden Associations with Chronic Diseases.</title>
        <authorList>
            <person name="Tisza M.J."/>
            <person name="Buck C.B."/>
        </authorList>
    </citation>
    <scope>NUCLEOTIDE SEQUENCE</scope>
    <source>
        <strain evidence="1">CtMYJ33</strain>
    </source>
</reference>